<keyword evidence="3" id="KW-1185">Reference proteome</keyword>
<name>A0ABM7S6J9_9FLAO</name>
<keyword evidence="1" id="KW-0812">Transmembrane</keyword>
<keyword evidence="1" id="KW-1133">Transmembrane helix</keyword>
<dbReference type="EMBL" id="AP024749">
    <property type="protein sequence ID" value="BCY29189.1"/>
    <property type="molecule type" value="Genomic_DNA"/>
</dbReference>
<keyword evidence="1" id="KW-0472">Membrane</keyword>
<proteinExistence type="predicted"/>
<accession>A0ABM7S6J9</accession>
<sequence>MILIYSLGVILLIGILIYYLIWKDRLNDKLNLDKDWNKFLKSVELNDIKGIASNGDKLIWNKYLKSEQLNTIIKVVDLRVSNYPEL</sequence>
<dbReference type="RefSeq" id="WP_221258281.1">
    <property type="nucleotide sequence ID" value="NZ_AP024749.1"/>
</dbReference>
<protein>
    <submittedName>
        <fullName evidence="2">Uncharacterized protein</fullName>
    </submittedName>
</protein>
<evidence type="ECO:0000256" key="1">
    <source>
        <dbReference type="SAM" id="Phobius"/>
    </source>
</evidence>
<evidence type="ECO:0000313" key="2">
    <source>
        <dbReference type="EMBL" id="BCY29189.1"/>
    </source>
</evidence>
<dbReference type="Proteomes" id="UP000825258">
    <property type="component" value="Chromosome"/>
</dbReference>
<gene>
    <name evidence="2" type="ORF">KK2020170_20570</name>
</gene>
<feature type="transmembrane region" description="Helical" evidence="1">
    <location>
        <begin position="6"/>
        <end position="22"/>
    </location>
</feature>
<organism evidence="2 3">
    <name type="scientific">Flavobacterium okayamense</name>
    <dbReference type="NCBI Taxonomy" id="2830782"/>
    <lineage>
        <taxon>Bacteria</taxon>
        <taxon>Pseudomonadati</taxon>
        <taxon>Bacteroidota</taxon>
        <taxon>Flavobacteriia</taxon>
        <taxon>Flavobacteriales</taxon>
        <taxon>Flavobacteriaceae</taxon>
        <taxon>Flavobacterium</taxon>
    </lineage>
</organism>
<reference evidence="2 3" key="1">
    <citation type="submission" date="2021-06" db="EMBL/GenBank/DDBJ databases">
        <title>Whole genome sequences of Flavobacterium sp. KK2020170 and assembly.</title>
        <authorList>
            <person name="Kitahara K."/>
            <person name="Miyoshi S."/>
            <person name="Uesaka K."/>
        </authorList>
    </citation>
    <scope>NUCLEOTIDE SEQUENCE [LARGE SCALE GENOMIC DNA]</scope>
    <source>
        <strain evidence="2 3">KK2020170</strain>
    </source>
</reference>
<evidence type="ECO:0000313" key="3">
    <source>
        <dbReference type="Proteomes" id="UP000825258"/>
    </source>
</evidence>